<keyword evidence="2" id="KW-0378">Hydrolase</keyword>
<accession>A0ABU3PZM1</accession>
<reference evidence="6 7" key="1">
    <citation type="submission" date="2023-08" db="EMBL/GenBank/DDBJ databases">
        <title>Nocardioides seae sp. nov., a bacterium isolated from a soil.</title>
        <authorList>
            <person name="Wang X."/>
        </authorList>
    </citation>
    <scope>NUCLEOTIDE SEQUENCE [LARGE SCALE GENOMIC DNA]</scope>
    <source>
        <strain evidence="6 7">YZH12</strain>
    </source>
</reference>
<protein>
    <submittedName>
        <fullName evidence="6">Arginase family protein</fullName>
    </submittedName>
</protein>
<feature type="compositionally biased region" description="Basic and acidic residues" evidence="5">
    <location>
        <begin position="43"/>
        <end position="56"/>
    </location>
</feature>
<dbReference type="Gene3D" id="3.40.800.10">
    <property type="entry name" value="Ureohydrolase domain"/>
    <property type="match status" value="1"/>
</dbReference>
<dbReference type="PROSITE" id="PS51409">
    <property type="entry name" value="ARGINASE_2"/>
    <property type="match status" value="1"/>
</dbReference>
<comment type="caution">
    <text evidence="6">The sequence shown here is derived from an EMBL/GenBank/DDBJ whole genome shotgun (WGS) entry which is preliminary data.</text>
</comment>
<dbReference type="RefSeq" id="WP_315733782.1">
    <property type="nucleotide sequence ID" value="NZ_JAVYII010000006.1"/>
</dbReference>
<dbReference type="PANTHER" id="PTHR43782:SF3">
    <property type="entry name" value="ARGINASE"/>
    <property type="match status" value="1"/>
</dbReference>
<comment type="similarity">
    <text evidence="4">Belongs to the arginase family.</text>
</comment>
<evidence type="ECO:0000256" key="1">
    <source>
        <dbReference type="ARBA" id="ARBA00022723"/>
    </source>
</evidence>
<dbReference type="SUPFAM" id="SSF52768">
    <property type="entry name" value="Arginase/deacetylase"/>
    <property type="match status" value="1"/>
</dbReference>
<evidence type="ECO:0000313" key="6">
    <source>
        <dbReference type="EMBL" id="MDT9594237.1"/>
    </source>
</evidence>
<name>A0ABU3PZM1_9ACTN</name>
<organism evidence="6 7">
    <name type="scientific">Nocardioides imazamoxiresistens</name>
    <dbReference type="NCBI Taxonomy" id="3231893"/>
    <lineage>
        <taxon>Bacteria</taxon>
        <taxon>Bacillati</taxon>
        <taxon>Actinomycetota</taxon>
        <taxon>Actinomycetes</taxon>
        <taxon>Propionibacteriales</taxon>
        <taxon>Nocardioidaceae</taxon>
        <taxon>Nocardioides</taxon>
    </lineage>
</organism>
<evidence type="ECO:0000256" key="5">
    <source>
        <dbReference type="SAM" id="MobiDB-lite"/>
    </source>
</evidence>
<dbReference type="InterPro" id="IPR006035">
    <property type="entry name" value="Ureohydrolase"/>
</dbReference>
<dbReference type="InterPro" id="IPR023696">
    <property type="entry name" value="Ureohydrolase_dom_sf"/>
</dbReference>
<evidence type="ECO:0000256" key="3">
    <source>
        <dbReference type="ARBA" id="ARBA00023211"/>
    </source>
</evidence>
<evidence type="ECO:0000313" key="7">
    <source>
        <dbReference type="Proteomes" id="UP001268542"/>
    </source>
</evidence>
<keyword evidence="7" id="KW-1185">Reference proteome</keyword>
<sequence>MSRTLSVIGAPSSAGAYAAGQERAPDAWRQHGVLARLEASGRGVRDRGDTQRRRWTPDPGRPDAMNIAGVGATARELADRVAEAVADGDDVLVLGGDCTTQLGAMAGATRREASVALLYVDLDADLKVPATGEGAIDWMGVAHLVDATGAVDELAGLGARRPIVPGSDVRLFAQDNITASEADLVNRHGIAVTTLDEVHQNPGYAADQAVAWASGHDELWVHVDIDVLRWVDFPIAENSRRRDGLALDELGTVLRRVVGAANWRGLTICEVNPDHAPDEAESFARLVAWLGGVFDTDAR</sequence>
<gene>
    <name evidence="6" type="ORF">RDV89_14230</name>
</gene>
<dbReference type="EMBL" id="JAVYII010000006">
    <property type="protein sequence ID" value="MDT9594237.1"/>
    <property type="molecule type" value="Genomic_DNA"/>
</dbReference>
<dbReference type="Pfam" id="PF00491">
    <property type="entry name" value="Arginase"/>
    <property type="match status" value="1"/>
</dbReference>
<keyword evidence="3" id="KW-0464">Manganese</keyword>
<proteinExistence type="inferred from homology"/>
<evidence type="ECO:0000256" key="4">
    <source>
        <dbReference type="PROSITE-ProRule" id="PRU00742"/>
    </source>
</evidence>
<keyword evidence="1" id="KW-0479">Metal-binding</keyword>
<evidence type="ECO:0000256" key="2">
    <source>
        <dbReference type="ARBA" id="ARBA00022801"/>
    </source>
</evidence>
<feature type="region of interest" description="Disordered" evidence="5">
    <location>
        <begin position="39"/>
        <end position="65"/>
    </location>
</feature>
<dbReference type="Proteomes" id="UP001268542">
    <property type="component" value="Unassembled WGS sequence"/>
</dbReference>
<dbReference type="PANTHER" id="PTHR43782">
    <property type="entry name" value="ARGINASE"/>
    <property type="match status" value="1"/>
</dbReference>